<organism evidence="2 3">
    <name type="scientific">Cytospora leucostoma</name>
    <dbReference type="NCBI Taxonomy" id="1230097"/>
    <lineage>
        <taxon>Eukaryota</taxon>
        <taxon>Fungi</taxon>
        <taxon>Dikarya</taxon>
        <taxon>Ascomycota</taxon>
        <taxon>Pezizomycotina</taxon>
        <taxon>Sordariomycetes</taxon>
        <taxon>Sordariomycetidae</taxon>
        <taxon>Diaporthales</taxon>
        <taxon>Cytosporaceae</taxon>
        <taxon>Cytospora</taxon>
    </lineage>
</organism>
<feature type="transmembrane region" description="Helical" evidence="1">
    <location>
        <begin position="6"/>
        <end position="25"/>
    </location>
</feature>
<evidence type="ECO:0000313" key="3">
    <source>
        <dbReference type="Proteomes" id="UP000285146"/>
    </source>
</evidence>
<evidence type="ECO:0000313" key="2">
    <source>
        <dbReference type="EMBL" id="ROW00034.1"/>
    </source>
</evidence>
<name>A0A423W9J3_9PEZI</name>
<dbReference type="AlphaFoldDB" id="A0A423W9J3"/>
<keyword evidence="1" id="KW-1133">Transmembrane helix</keyword>
<keyword evidence="1" id="KW-0472">Membrane</keyword>
<accession>A0A423W9J3</accession>
<protein>
    <submittedName>
        <fullName evidence="2">Uncharacterized protein</fullName>
    </submittedName>
</protein>
<dbReference type="InParanoid" id="A0A423W9J3"/>
<gene>
    <name evidence="2" type="ORF">VPNG_08368</name>
</gene>
<proteinExistence type="predicted"/>
<dbReference type="EMBL" id="LKEB01000057">
    <property type="protein sequence ID" value="ROW00034.1"/>
    <property type="molecule type" value="Genomic_DNA"/>
</dbReference>
<reference evidence="2 3" key="1">
    <citation type="submission" date="2015-09" db="EMBL/GenBank/DDBJ databases">
        <title>Host preference determinants of Valsa canker pathogens revealed by comparative genomics.</title>
        <authorList>
            <person name="Yin Z."/>
            <person name="Huang L."/>
        </authorList>
    </citation>
    <scope>NUCLEOTIDE SEQUENCE [LARGE SCALE GENOMIC DNA]</scope>
    <source>
        <strain evidence="2 3">SXYLt</strain>
    </source>
</reference>
<comment type="caution">
    <text evidence="2">The sequence shown here is derived from an EMBL/GenBank/DDBJ whole genome shotgun (WGS) entry which is preliminary data.</text>
</comment>
<dbReference type="STRING" id="1230097.A0A423W9J3"/>
<keyword evidence="3" id="KW-1185">Reference proteome</keyword>
<dbReference type="Proteomes" id="UP000285146">
    <property type="component" value="Unassembled WGS sequence"/>
</dbReference>
<evidence type="ECO:0000256" key="1">
    <source>
        <dbReference type="SAM" id="Phobius"/>
    </source>
</evidence>
<keyword evidence="1" id="KW-0812">Transmembrane</keyword>
<sequence length="70" mass="7850">MPSQIVVFLVGAAATYAFLWALAYLNHDPREPSPVAGSIPFISPLFGLTTEKESFYLRMRQEISLKEDAF</sequence>